<dbReference type="InterPro" id="IPR055941">
    <property type="entry name" value="DUF7519"/>
</dbReference>
<proteinExistence type="predicted"/>
<protein>
    <submittedName>
        <fullName evidence="2">Uncharacterized protein</fullName>
    </submittedName>
</protein>
<accession>A0ABD5QF66</accession>
<name>A0ABD5QF66_9EURY</name>
<dbReference type="RefSeq" id="WP_224827197.1">
    <property type="nucleotide sequence ID" value="NZ_JAIVEF010000001.1"/>
</dbReference>
<sequence>MTGRPTRASAAIALGSSALLTVLATTWHPVASLAALLGTACVAAGLYRRSRSLPGVGFGAFVVAIAAGAIAGTPTEPVLLGSLCAVLAWDAGRRSITLGVQLGREADALRLELHHAAASGAVGAFSVGIAYGLSRSLSVALPAFAVLLLCGCVLALLFARRA</sequence>
<keyword evidence="3" id="KW-1185">Reference proteome</keyword>
<organism evidence="2 3">
    <name type="scientific">Saliphagus infecundisoli</name>
    <dbReference type="NCBI Taxonomy" id="1849069"/>
    <lineage>
        <taxon>Archaea</taxon>
        <taxon>Methanobacteriati</taxon>
        <taxon>Methanobacteriota</taxon>
        <taxon>Stenosarchaea group</taxon>
        <taxon>Halobacteria</taxon>
        <taxon>Halobacteriales</taxon>
        <taxon>Natrialbaceae</taxon>
        <taxon>Saliphagus</taxon>
    </lineage>
</organism>
<evidence type="ECO:0000313" key="3">
    <source>
        <dbReference type="Proteomes" id="UP001595925"/>
    </source>
</evidence>
<keyword evidence="1" id="KW-1133">Transmembrane helix</keyword>
<feature type="transmembrane region" description="Helical" evidence="1">
    <location>
        <begin position="30"/>
        <end position="47"/>
    </location>
</feature>
<dbReference type="AlphaFoldDB" id="A0ABD5QF66"/>
<dbReference type="Proteomes" id="UP001595925">
    <property type="component" value="Unassembled WGS sequence"/>
</dbReference>
<evidence type="ECO:0000256" key="1">
    <source>
        <dbReference type="SAM" id="Phobius"/>
    </source>
</evidence>
<reference evidence="2 3" key="1">
    <citation type="journal article" date="2019" name="Int. J. Syst. Evol. Microbiol.">
        <title>The Global Catalogue of Microorganisms (GCM) 10K type strain sequencing project: providing services to taxonomists for standard genome sequencing and annotation.</title>
        <authorList>
            <consortium name="The Broad Institute Genomics Platform"/>
            <consortium name="The Broad Institute Genome Sequencing Center for Infectious Disease"/>
            <person name="Wu L."/>
            <person name="Ma J."/>
        </authorList>
    </citation>
    <scope>NUCLEOTIDE SEQUENCE [LARGE SCALE GENOMIC DNA]</scope>
    <source>
        <strain evidence="2 3">CGMCC 1.15824</strain>
    </source>
</reference>
<keyword evidence="1" id="KW-0472">Membrane</keyword>
<feature type="transmembrane region" description="Helical" evidence="1">
    <location>
        <begin position="54"/>
        <end position="71"/>
    </location>
</feature>
<dbReference type="EMBL" id="JBHSJG010000036">
    <property type="protein sequence ID" value="MFC4988392.1"/>
    <property type="molecule type" value="Genomic_DNA"/>
</dbReference>
<comment type="caution">
    <text evidence="2">The sequence shown here is derived from an EMBL/GenBank/DDBJ whole genome shotgun (WGS) entry which is preliminary data.</text>
</comment>
<dbReference type="Pfam" id="PF24363">
    <property type="entry name" value="DUF7519"/>
    <property type="match status" value="1"/>
</dbReference>
<keyword evidence="1" id="KW-0812">Transmembrane</keyword>
<gene>
    <name evidence="2" type="ORF">ACFPFO_11615</name>
</gene>
<evidence type="ECO:0000313" key="2">
    <source>
        <dbReference type="EMBL" id="MFC4988392.1"/>
    </source>
</evidence>
<feature type="transmembrane region" description="Helical" evidence="1">
    <location>
        <begin position="139"/>
        <end position="159"/>
    </location>
</feature>